<comment type="caution">
    <text evidence="1">The sequence shown here is derived from an EMBL/GenBank/DDBJ whole genome shotgun (WGS) entry which is preliminary data.</text>
</comment>
<name>A0ABT9BC08_9BACT</name>
<dbReference type="RefSeq" id="WP_305007119.1">
    <property type="nucleotide sequence ID" value="NZ_JAUQSY010000008.1"/>
</dbReference>
<dbReference type="PANTHER" id="PTHR10362">
    <property type="entry name" value="HISTIDINE AMMONIA-LYASE"/>
    <property type="match status" value="1"/>
</dbReference>
<accession>A0ABT9BC08</accession>
<dbReference type="Gene3D" id="1.10.275.10">
    <property type="entry name" value="Fumarase/aspartase (N-terminal domain)"/>
    <property type="match status" value="1"/>
</dbReference>
<dbReference type="InterPro" id="IPR001106">
    <property type="entry name" value="Aromatic_Lyase"/>
</dbReference>
<dbReference type="SUPFAM" id="SSF48557">
    <property type="entry name" value="L-aspartase-like"/>
    <property type="match status" value="1"/>
</dbReference>
<sequence>MLNGSSSASHASGFRLVPAVAAPELAVGHEPLTLADFQAILQHNRPIVLAPEALARVERSFQFLKDFAKGKLIYGINTGFGPMAQYKIADDDLNQLQYNLIRSHCSGLGNLLPPLETKALMVSRLCSLLRGYSGIHPELVQLLRELINRSILPCIYEHGGVGASGDLVQLAHLALALIGEGEVLYHGTITPAAEALRQEGLTPLTIHYREGLALLNGTSAMTGIAVVNLLKAKRLISWSLALTATINQLVEAYDDAVSHELNSVKLHTGQQQIAAALRQLNVGSALVRKREQVLYKEENLGADFLQDKVQEYYSLRCVPQILGPVQDALAQAELVVLNEVHSVNDNPIIDAENANVYHGGNFHGDYVAFEMDKLKTAITKLAMLAERQLNYLLNDKLNQKLPPFINLGKLGFNFGMQGLQFTATSTVAECQALSTPMYVHSIPNNNDNQDVVSMGTNAAVIARKVVDNAAEVLAIHATAVMQAVDYLQVSARLSPACQAVYQQVRAVMPAVVEDFPPFYKLRAVVSLINTNDLAVL</sequence>
<dbReference type="Proteomes" id="UP001176429">
    <property type="component" value="Unassembled WGS sequence"/>
</dbReference>
<reference evidence="1" key="1">
    <citation type="submission" date="2023-07" db="EMBL/GenBank/DDBJ databases">
        <authorList>
            <person name="Kim M.K."/>
        </authorList>
    </citation>
    <scope>NUCLEOTIDE SEQUENCE</scope>
    <source>
        <strain evidence="1">ASUV-10-1</strain>
    </source>
</reference>
<dbReference type="CDD" id="cd00332">
    <property type="entry name" value="PAL-HAL"/>
    <property type="match status" value="1"/>
</dbReference>
<dbReference type="EMBL" id="JAUQSY010000008">
    <property type="protein sequence ID" value="MDO7875796.1"/>
    <property type="molecule type" value="Genomic_DNA"/>
</dbReference>
<dbReference type="Gene3D" id="1.20.200.10">
    <property type="entry name" value="Fumarase/aspartase (Central domain)"/>
    <property type="match status" value="1"/>
</dbReference>
<keyword evidence="2" id="KW-1185">Reference proteome</keyword>
<organism evidence="1 2">
    <name type="scientific">Hymenobacter aranciens</name>
    <dbReference type="NCBI Taxonomy" id="3063996"/>
    <lineage>
        <taxon>Bacteria</taxon>
        <taxon>Pseudomonadati</taxon>
        <taxon>Bacteroidota</taxon>
        <taxon>Cytophagia</taxon>
        <taxon>Cytophagales</taxon>
        <taxon>Hymenobacteraceae</taxon>
        <taxon>Hymenobacter</taxon>
    </lineage>
</organism>
<dbReference type="InterPro" id="IPR024083">
    <property type="entry name" value="Fumarase/histidase_N"/>
</dbReference>
<dbReference type="Pfam" id="PF00221">
    <property type="entry name" value="Lyase_aromatic"/>
    <property type="match status" value="1"/>
</dbReference>
<dbReference type="InterPro" id="IPR008948">
    <property type="entry name" value="L-Aspartase-like"/>
</dbReference>
<evidence type="ECO:0000313" key="2">
    <source>
        <dbReference type="Proteomes" id="UP001176429"/>
    </source>
</evidence>
<proteinExistence type="predicted"/>
<gene>
    <name evidence="1" type="ORF">Q5H93_13720</name>
</gene>
<evidence type="ECO:0000313" key="1">
    <source>
        <dbReference type="EMBL" id="MDO7875796.1"/>
    </source>
</evidence>
<protein>
    <submittedName>
        <fullName evidence="1">Aromatic amino acid ammonia-lyase</fullName>
    </submittedName>
</protein>